<reference evidence="2 3" key="1">
    <citation type="journal article" date="2014" name="Agronomy (Basel)">
        <title>A Draft Genome Sequence for Ensete ventricosum, the Drought-Tolerant Tree Against Hunger.</title>
        <authorList>
            <person name="Harrison J."/>
            <person name="Moore K.A."/>
            <person name="Paszkiewicz K."/>
            <person name="Jones T."/>
            <person name="Grant M."/>
            <person name="Ambacheew D."/>
            <person name="Muzemil S."/>
            <person name="Studholme D.J."/>
        </authorList>
    </citation>
    <scope>NUCLEOTIDE SEQUENCE [LARGE SCALE GENOMIC DNA]</scope>
</reference>
<evidence type="ECO:0000313" key="2">
    <source>
        <dbReference type="EMBL" id="RRT44337.1"/>
    </source>
</evidence>
<feature type="compositionally biased region" description="Basic and acidic residues" evidence="1">
    <location>
        <begin position="61"/>
        <end position="78"/>
    </location>
</feature>
<proteinExistence type="predicted"/>
<accession>A0A426XXS0</accession>
<feature type="region of interest" description="Disordered" evidence="1">
    <location>
        <begin position="55"/>
        <end position="90"/>
    </location>
</feature>
<dbReference type="AlphaFoldDB" id="A0A426XXS0"/>
<dbReference type="Proteomes" id="UP000287651">
    <property type="component" value="Unassembled WGS sequence"/>
</dbReference>
<gene>
    <name evidence="2" type="ORF">B296_00027040</name>
</gene>
<evidence type="ECO:0000256" key="1">
    <source>
        <dbReference type="SAM" id="MobiDB-lite"/>
    </source>
</evidence>
<protein>
    <submittedName>
        <fullName evidence="2">Uncharacterized protein</fullName>
    </submittedName>
</protein>
<name>A0A426XXS0_ENSVE</name>
<evidence type="ECO:0000313" key="3">
    <source>
        <dbReference type="Proteomes" id="UP000287651"/>
    </source>
</evidence>
<sequence length="141" mass="16083">MYKLHSTSRKMVHSSYKINSERRRVLADLQDHVGSSGNSGHFGNHLGKRMQHLRNVVSSEGRTDSRIVERDSRNRQEQRPTQNRNYRPAESAMPIKHLGINTLTVAHDGAGQGDTFSRIASLQNLWHLLNLDFKSIPTRIT</sequence>
<dbReference type="EMBL" id="AMZH03016524">
    <property type="protein sequence ID" value="RRT44337.1"/>
    <property type="molecule type" value="Genomic_DNA"/>
</dbReference>
<organism evidence="2 3">
    <name type="scientific">Ensete ventricosum</name>
    <name type="common">Abyssinian banana</name>
    <name type="synonym">Musa ensete</name>
    <dbReference type="NCBI Taxonomy" id="4639"/>
    <lineage>
        <taxon>Eukaryota</taxon>
        <taxon>Viridiplantae</taxon>
        <taxon>Streptophyta</taxon>
        <taxon>Embryophyta</taxon>
        <taxon>Tracheophyta</taxon>
        <taxon>Spermatophyta</taxon>
        <taxon>Magnoliopsida</taxon>
        <taxon>Liliopsida</taxon>
        <taxon>Zingiberales</taxon>
        <taxon>Musaceae</taxon>
        <taxon>Ensete</taxon>
    </lineage>
</organism>
<comment type="caution">
    <text evidence="2">The sequence shown here is derived from an EMBL/GenBank/DDBJ whole genome shotgun (WGS) entry which is preliminary data.</text>
</comment>